<sequence>MSLRQAVARSGAAMAALLVAAAGCGGERTSAPDPSGPLAGRTVGYLPPNLRNQVYIELMNRFTRAVEAAGGRVVVGDAAGDPTKQLQQAQGWITRRQVDAWLVLPVAPRAFKPVLDQAARAGIASVVGSTPAEMGYASAPAGIGFSGSDWAELGRLAGQQLSQCINERLGGRAQVAILGGPPLPGPVVTERIAAQKAAILAGSPGARIVAEADGQSQRKVSQDKMAAILQAHKDVNALTGTSDDSILGGVQALRQAGRDPAAMCVVGIDGTPDGRKALTDGTFYADVVLDHEFFGSDTVQVLTGLLADPTRPGPQRTIPFRVLKP</sequence>
<dbReference type="Proteomes" id="UP001230908">
    <property type="component" value="Unassembled WGS sequence"/>
</dbReference>
<dbReference type="EMBL" id="JAVHUY010000036">
    <property type="protein sequence ID" value="MDQ7909028.1"/>
    <property type="molecule type" value="Genomic_DNA"/>
</dbReference>
<name>A0ABU0ZPS5_9ACTN</name>
<feature type="chain" id="PRO_5046273870" evidence="4">
    <location>
        <begin position="22"/>
        <end position="325"/>
    </location>
</feature>
<feature type="signal peptide" evidence="4">
    <location>
        <begin position="1"/>
        <end position="21"/>
    </location>
</feature>
<evidence type="ECO:0000256" key="4">
    <source>
        <dbReference type="SAM" id="SignalP"/>
    </source>
</evidence>
<gene>
    <name evidence="6" type="ORF">RB614_31340</name>
</gene>
<dbReference type="Pfam" id="PF13407">
    <property type="entry name" value="Peripla_BP_4"/>
    <property type="match status" value="1"/>
</dbReference>
<protein>
    <submittedName>
        <fullName evidence="6">Sugar ABC transporter substrate-binding protein</fullName>
    </submittedName>
</protein>
<keyword evidence="7" id="KW-1185">Reference proteome</keyword>
<dbReference type="RefSeq" id="WP_308716292.1">
    <property type="nucleotide sequence ID" value="NZ_JAVHUY010000036.1"/>
</dbReference>
<dbReference type="InterPro" id="IPR025997">
    <property type="entry name" value="SBP_2_dom"/>
</dbReference>
<dbReference type="PROSITE" id="PS51257">
    <property type="entry name" value="PROKAR_LIPOPROTEIN"/>
    <property type="match status" value="1"/>
</dbReference>
<organism evidence="6 7">
    <name type="scientific">Phytohabitans maris</name>
    <dbReference type="NCBI Taxonomy" id="3071409"/>
    <lineage>
        <taxon>Bacteria</taxon>
        <taxon>Bacillati</taxon>
        <taxon>Actinomycetota</taxon>
        <taxon>Actinomycetes</taxon>
        <taxon>Micromonosporales</taxon>
        <taxon>Micromonosporaceae</taxon>
    </lineage>
</organism>
<evidence type="ECO:0000259" key="5">
    <source>
        <dbReference type="Pfam" id="PF13407"/>
    </source>
</evidence>
<evidence type="ECO:0000313" key="7">
    <source>
        <dbReference type="Proteomes" id="UP001230908"/>
    </source>
</evidence>
<dbReference type="SUPFAM" id="SSF53822">
    <property type="entry name" value="Periplasmic binding protein-like I"/>
    <property type="match status" value="1"/>
</dbReference>
<evidence type="ECO:0000256" key="1">
    <source>
        <dbReference type="ARBA" id="ARBA00004196"/>
    </source>
</evidence>
<feature type="domain" description="Periplasmic binding protein" evidence="5">
    <location>
        <begin position="43"/>
        <end position="306"/>
    </location>
</feature>
<accession>A0ABU0ZPS5</accession>
<dbReference type="CDD" id="cd01536">
    <property type="entry name" value="PBP1_ABC_sugar_binding-like"/>
    <property type="match status" value="1"/>
</dbReference>
<comment type="caution">
    <text evidence="6">The sequence shown here is derived from an EMBL/GenBank/DDBJ whole genome shotgun (WGS) entry which is preliminary data.</text>
</comment>
<dbReference type="PANTHER" id="PTHR46847:SF1">
    <property type="entry name" value="D-ALLOSE-BINDING PERIPLASMIC PROTEIN-RELATED"/>
    <property type="match status" value="1"/>
</dbReference>
<evidence type="ECO:0000313" key="6">
    <source>
        <dbReference type="EMBL" id="MDQ7909028.1"/>
    </source>
</evidence>
<comment type="subcellular location">
    <subcellularLocation>
        <location evidence="1">Cell envelope</location>
    </subcellularLocation>
</comment>
<reference evidence="6 7" key="1">
    <citation type="submission" date="2023-08" db="EMBL/GenBank/DDBJ databases">
        <title>Phytohabitans sansha sp. nov., isolated from marine sediment.</title>
        <authorList>
            <person name="Zhao Y."/>
            <person name="Yi K."/>
        </authorList>
    </citation>
    <scope>NUCLEOTIDE SEQUENCE [LARGE SCALE GENOMIC DNA]</scope>
    <source>
        <strain evidence="6 7">ZYX-F-186</strain>
    </source>
</reference>
<evidence type="ECO:0000256" key="2">
    <source>
        <dbReference type="ARBA" id="ARBA00007639"/>
    </source>
</evidence>
<dbReference type="PANTHER" id="PTHR46847">
    <property type="entry name" value="D-ALLOSE-BINDING PERIPLASMIC PROTEIN-RELATED"/>
    <property type="match status" value="1"/>
</dbReference>
<comment type="similarity">
    <text evidence="2">Belongs to the bacterial solute-binding protein 2 family.</text>
</comment>
<keyword evidence="3 4" id="KW-0732">Signal</keyword>
<dbReference type="InterPro" id="IPR028082">
    <property type="entry name" value="Peripla_BP_I"/>
</dbReference>
<dbReference type="Gene3D" id="3.40.50.2300">
    <property type="match status" value="2"/>
</dbReference>
<evidence type="ECO:0000256" key="3">
    <source>
        <dbReference type="ARBA" id="ARBA00022729"/>
    </source>
</evidence>
<proteinExistence type="inferred from homology"/>